<keyword evidence="1" id="KW-0812">Transmembrane</keyword>
<evidence type="ECO:0000313" key="3">
    <source>
        <dbReference type="Proteomes" id="UP001419268"/>
    </source>
</evidence>
<dbReference type="AlphaFoldDB" id="A0AAP0F5B1"/>
<gene>
    <name evidence="2" type="ORF">Scep_022390</name>
</gene>
<keyword evidence="1" id="KW-1133">Transmembrane helix</keyword>
<reference evidence="2 3" key="1">
    <citation type="submission" date="2024-01" db="EMBL/GenBank/DDBJ databases">
        <title>Genome assemblies of Stephania.</title>
        <authorList>
            <person name="Yang L."/>
        </authorList>
    </citation>
    <scope>NUCLEOTIDE SEQUENCE [LARGE SCALE GENOMIC DNA]</scope>
    <source>
        <strain evidence="2">JXDWG</strain>
        <tissue evidence="2">Leaf</tissue>
    </source>
</reference>
<comment type="caution">
    <text evidence="2">The sequence shown here is derived from an EMBL/GenBank/DDBJ whole genome shotgun (WGS) entry which is preliminary data.</text>
</comment>
<accession>A0AAP0F5B1</accession>
<name>A0AAP0F5B1_9MAGN</name>
<dbReference type="Proteomes" id="UP001419268">
    <property type="component" value="Unassembled WGS sequence"/>
</dbReference>
<feature type="transmembrane region" description="Helical" evidence="1">
    <location>
        <begin position="24"/>
        <end position="43"/>
    </location>
</feature>
<evidence type="ECO:0000313" key="2">
    <source>
        <dbReference type="EMBL" id="KAK9105546.1"/>
    </source>
</evidence>
<organism evidence="2 3">
    <name type="scientific">Stephania cephalantha</name>
    <dbReference type="NCBI Taxonomy" id="152367"/>
    <lineage>
        <taxon>Eukaryota</taxon>
        <taxon>Viridiplantae</taxon>
        <taxon>Streptophyta</taxon>
        <taxon>Embryophyta</taxon>
        <taxon>Tracheophyta</taxon>
        <taxon>Spermatophyta</taxon>
        <taxon>Magnoliopsida</taxon>
        <taxon>Ranunculales</taxon>
        <taxon>Menispermaceae</taxon>
        <taxon>Menispermoideae</taxon>
        <taxon>Cissampelideae</taxon>
        <taxon>Stephania</taxon>
    </lineage>
</organism>
<keyword evidence="3" id="KW-1185">Reference proteome</keyword>
<evidence type="ECO:0000256" key="1">
    <source>
        <dbReference type="SAM" id="Phobius"/>
    </source>
</evidence>
<proteinExistence type="predicted"/>
<dbReference type="EMBL" id="JBBNAG010000009">
    <property type="protein sequence ID" value="KAK9105546.1"/>
    <property type="molecule type" value="Genomic_DNA"/>
</dbReference>
<sequence>MYLAGSSSLQIQSNEGTQFNCKQNMYFCILILRIISSLYAFNYSTLSRVHFSR</sequence>
<protein>
    <submittedName>
        <fullName evidence="2">Uncharacterized protein</fullName>
    </submittedName>
</protein>
<keyword evidence="1" id="KW-0472">Membrane</keyword>